<name>A0A086SU81_HAPC1</name>
<dbReference type="OrthoDB" id="5397087at2759"/>
<proteinExistence type="predicted"/>
<comment type="caution">
    <text evidence="2">The sequence shown here is derived from an EMBL/GenBank/DDBJ whole genome shotgun (WGS) entry which is preliminary data.</text>
</comment>
<dbReference type="AlphaFoldDB" id="A0A086SU81"/>
<dbReference type="Proteomes" id="UP000029964">
    <property type="component" value="Unassembled WGS sequence"/>
</dbReference>
<sequence>MRQLLDTARPPLYNSINDVNFNFTITGINIARLPRLYPTERSHEENQERAYIAASRRQDRSLEARVQSARMASDIHKARTGKSLRITEEIVRKEEMYEEEDDDLPRSYRLLNKQVETDSPEFNARIEAWLNTRGNVHQYIKRANDEWNDHHINRAFAQSFPQASEQARRLSRQLSIPGQGYNERLSPQQAPQPMHPSPSPVPMSPMFQQPGGRHDSSASVPALSPPHIDRPASVNNANTHSPNSTHDWSSPTTPVNAGFFGQEPQSTFTTELPPEGMPMTDVEMVAPYEQSQFNQNWPISYTEGFVPSTMPTLSQGGPRHLDKCHKFDPQEEFFGDATWHQPMQPMDEEPAWDSFLNVNAWAVES</sequence>
<feature type="compositionally biased region" description="Pro residues" evidence="1">
    <location>
        <begin position="193"/>
        <end position="203"/>
    </location>
</feature>
<evidence type="ECO:0000256" key="1">
    <source>
        <dbReference type="SAM" id="MobiDB-lite"/>
    </source>
</evidence>
<evidence type="ECO:0000313" key="2">
    <source>
        <dbReference type="EMBL" id="KFH40663.1"/>
    </source>
</evidence>
<protein>
    <submittedName>
        <fullName evidence="2">Uncharacterized protein</fullName>
    </submittedName>
</protein>
<reference evidence="3" key="1">
    <citation type="journal article" date="2014" name="Genome Announc.">
        <title>Genome sequence and annotation of Acremonium chrysogenum, producer of the beta-lactam antibiotic cephalosporin C.</title>
        <authorList>
            <person name="Terfehr D."/>
            <person name="Dahlmann T.A."/>
            <person name="Specht T."/>
            <person name="Zadra I."/>
            <person name="Kuernsteiner H."/>
            <person name="Kueck U."/>
        </authorList>
    </citation>
    <scope>NUCLEOTIDE SEQUENCE [LARGE SCALE GENOMIC DNA]</scope>
    <source>
        <strain evidence="3">ATCC 11550 / CBS 779.69 / DSM 880 / IAM 14645 / JCM 23072 / IMI 49137</strain>
    </source>
</reference>
<organism evidence="2 3">
    <name type="scientific">Hapsidospora chrysogenum (strain ATCC 11550 / CBS 779.69 / DSM 880 / IAM 14645 / JCM 23072 / IMI 49137)</name>
    <name type="common">Acremonium chrysogenum</name>
    <dbReference type="NCBI Taxonomy" id="857340"/>
    <lineage>
        <taxon>Eukaryota</taxon>
        <taxon>Fungi</taxon>
        <taxon>Dikarya</taxon>
        <taxon>Ascomycota</taxon>
        <taxon>Pezizomycotina</taxon>
        <taxon>Sordariomycetes</taxon>
        <taxon>Hypocreomycetidae</taxon>
        <taxon>Hypocreales</taxon>
        <taxon>Bionectriaceae</taxon>
        <taxon>Hapsidospora</taxon>
    </lineage>
</organism>
<dbReference type="HOGENOM" id="CLU_039192_0_0_1"/>
<gene>
    <name evidence="2" type="ORF">ACRE_086480</name>
</gene>
<dbReference type="STRING" id="857340.A0A086SU81"/>
<feature type="region of interest" description="Disordered" evidence="1">
    <location>
        <begin position="178"/>
        <end position="265"/>
    </location>
</feature>
<accession>A0A086SU81</accession>
<keyword evidence="3" id="KW-1185">Reference proteome</keyword>
<feature type="compositionally biased region" description="Polar residues" evidence="1">
    <location>
        <begin position="233"/>
        <end position="255"/>
    </location>
</feature>
<dbReference type="EMBL" id="JPKY01000178">
    <property type="protein sequence ID" value="KFH40663.1"/>
    <property type="molecule type" value="Genomic_DNA"/>
</dbReference>
<evidence type="ECO:0000313" key="3">
    <source>
        <dbReference type="Proteomes" id="UP000029964"/>
    </source>
</evidence>